<evidence type="ECO:0000256" key="2">
    <source>
        <dbReference type="ARBA" id="ARBA00022737"/>
    </source>
</evidence>
<dbReference type="InterPro" id="IPR036322">
    <property type="entry name" value="WD40_repeat_dom_sf"/>
</dbReference>
<dbReference type="InterPro" id="IPR001680">
    <property type="entry name" value="WD40_rpt"/>
</dbReference>
<dbReference type="InterPro" id="IPR015943">
    <property type="entry name" value="WD40/YVTN_repeat-like_dom_sf"/>
</dbReference>
<protein>
    <submittedName>
        <fullName evidence="5">WD repeat-containing protein 44-like</fullName>
    </submittedName>
</protein>
<dbReference type="PROSITE" id="PS50294">
    <property type="entry name" value="WD_REPEATS_REGION"/>
    <property type="match status" value="1"/>
</dbReference>
<dbReference type="Gene3D" id="2.130.10.10">
    <property type="entry name" value="YVTN repeat-like/Quinoprotein amine dehydrogenase"/>
    <property type="match status" value="1"/>
</dbReference>
<dbReference type="Pfam" id="PF00400">
    <property type="entry name" value="WD40"/>
    <property type="match status" value="2"/>
</dbReference>
<reference evidence="5 6" key="1">
    <citation type="journal article" date="2018" name="Front. Plant Sci.">
        <title>Red Clover (Trifolium pratense) and Zigzag Clover (T. medium) - A Picture of Genomic Similarities and Differences.</title>
        <authorList>
            <person name="Dluhosova J."/>
            <person name="Istvanek J."/>
            <person name="Nedelnik J."/>
            <person name="Repkova J."/>
        </authorList>
    </citation>
    <scope>NUCLEOTIDE SEQUENCE [LARGE SCALE GENOMIC DNA]</scope>
    <source>
        <strain evidence="6">cv. 10/8</strain>
        <tissue evidence="5">Leaf</tissue>
    </source>
</reference>
<sequence length="224" mass="25565">NNDWLVVSDESEKTAKVSSTYQREIGKGSEETGVFNSWKTRAKKAWLRKLNSMKSKMDGLQGEFDNKKHEGGVPFSGCRIQRVKVRQCKKQRKELSALYIGQDIKAHEGPIFTMKFSPDGQYLASAGEDGIVRLWQVVEDERHNEIDIPEVDTSCIYFTVNDLSELTPLFTDKDKIRNVKSLKKTSDSACVIFPPKVFRLSEKPLHEFHGHKGEILDLSWSNNN</sequence>
<keyword evidence="4" id="KW-0175">Coiled coil</keyword>
<dbReference type="InterPro" id="IPR040324">
    <property type="entry name" value="WDR44/Dgr2"/>
</dbReference>
<evidence type="ECO:0000256" key="4">
    <source>
        <dbReference type="SAM" id="Coils"/>
    </source>
</evidence>
<feature type="non-terminal residue" evidence="5">
    <location>
        <position position="1"/>
    </location>
</feature>
<evidence type="ECO:0000256" key="1">
    <source>
        <dbReference type="ARBA" id="ARBA00022574"/>
    </source>
</evidence>
<proteinExistence type="predicted"/>
<name>A0A392PS52_9FABA</name>
<accession>A0A392PS52</accession>
<evidence type="ECO:0000313" key="6">
    <source>
        <dbReference type="Proteomes" id="UP000265520"/>
    </source>
</evidence>
<keyword evidence="6" id="KW-1185">Reference proteome</keyword>
<dbReference type="SUPFAM" id="SSF50978">
    <property type="entry name" value="WD40 repeat-like"/>
    <property type="match status" value="1"/>
</dbReference>
<comment type="caution">
    <text evidence="5">The sequence shown here is derived from an EMBL/GenBank/DDBJ whole genome shotgun (WGS) entry which is preliminary data.</text>
</comment>
<organism evidence="5 6">
    <name type="scientific">Trifolium medium</name>
    <dbReference type="NCBI Taxonomy" id="97028"/>
    <lineage>
        <taxon>Eukaryota</taxon>
        <taxon>Viridiplantae</taxon>
        <taxon>Streptophyta</taxon>
        <taxon>Embryophyta</taxon>
        <taxon>Tracheophyta</taxon>
        <taxon>Spermatophyta</taxon>
        <taxon>Magnoliopsida</taxon>
        <taxon>eudicotyledons</taxon>
        <taxon>Gunneridae</taxon>
        <taxon>Pentapetalae</taxon>
        <taxon>rosids</taxon>
        <taxon>fabids</taxon>
        <taxon>Fabales</taxon>
        <taxon>Fabaceae</taxon>
        <taxon>Papilionoideae</taxon>
        <taxon>50 kb inversion clade</taxon>
        <taxon>NPAAA clade</taxon>
        <taxon>Hologalegina</taxon>
        <taxon>IRL clade</taxon>
        <taxon>Trifolieae</taxon>
        <taxon>Trifolium</taxon>
    </lineage>
</organism>
<dbReference type="Proteomes" id="UP000265520">
    <property type="component" value="Unassembled WGS sequence"/>
</dbReference>
<evidence type="ECO:0000313" key="5">
    <source>
        <dbReference type="EMBL" id="MCI14477.1"/>
    </source>
</evidence>
<dbReference type="SMART" id="SM00320">
    <property type="entry name" value="WD40"/>
    <property type="match status" value="1"/>
</dbReference>
<dbReference type="PANTHER" id="PTHR14221:SF57">
    <property type="entry name" value="TRANSDUCIN_WD40 REPEAT-LIKE SUPERFAMILY PROTEIN"/>
    <property type="match status" value="1"/>
</dbReference>
<evidence type="ECO:0000256" key="3">
    <source>
        <dbReference type="PROSITE-ProRule" id="PRU00221"/>
    </source>
</evidence>
<feature type="non-terminal residue" evidence="5">
    <location>
        <position position="224"/>
    </location>
</feature>
<keyword evidence="1 3" id="KW-0853">WD repeat</keyword>
<feature type="coiled-coil region" evidence="4">
    <location>
        <begin position="43"/>
        <end position="70"/>
    </location>
</feature>
<feature type="repeat" description="WD" evidence="3">
    <location>
        <begin position="104"/>
        <end position="145"/>
    </location>
</feature>
<dbReference type="PANTHER" id="PTHR14221">
    <property type="entry name" value="WD REPEAT DOMAIN 44"/>
    <property type="match status" value="1"/>
</dbReference>
<dbReference type="PROSITE" id="PS50082">
    <property type="entry name" value="WD_REPEATS_2"/>
    <property type="match status" value="1"/>
</dbReference>
<dbReference type="AlphaFoldDB" id="A0A392PS52"/>
<dbReference type="EMBL" id="LXQA010092604">
    <property type="protein sequence ID" value="MCI14477.1"/>
    <property type="molecule type" value="Genomic_DNA"/>
</dbReference>
<keyword evidence="2" id="KW-0677">Repeat</keyword>